<evidence type="ECO:0000256" key="1">
    <source>
        <dbReference type="ARBA" id="ARBA00000085"/>
    </source>
</evidence>
<comment type="catalytic activity">
    <reaction evidence="1">
        <text>ATP + protein L-histidine = ADP + protein N-phospho-L-histidine.</text>
        <dbReference type="EC" id="2.7.13.3"/>
    </reaction>
</comment>
<keyword evidence="3" id="KW-0597">Phosphoprotein</keyword>
<keyword evidence="10" id="KW-0472">Membrane</keyword>
<keyword evidence="5" id="KW-0547">Nucleotide-binding</keyword>
<evidence type="ECO:0000256" key="4">
    <source>
        <dbReference type="ARBA" id="ARBA00022679"/>
    </source>
</evidence>
<dbReference type="SUPFAM" id="SSF55874">
    <property type="entry name" value="ATPase domain of HSP90 chaperone/DNA topoisomerase II/histidine kinase"/>
    <property type="match status" value="1"/>
</dbReference>
<keyword evidence="10" id="KW-1133">Transmembrane helix</keyword>
<keyword evidence="14" id="KW-1185">Reference proteome</keyword>
<evidence type="ECO:0000256" key="7">
    <source>
        <dbReference type="ARBA" id="ARBA00022840"/>
    </source>
</evidence>
<name>A0ABP9C082_9MICC</name>
<dbReference type="Pfam" id="PF02518">
    <property type="entry name" value="HATPase_c"/>
    <property type="match status" value="1"/>
</dbReference>
<dbReference type="EC" id="2.7.13.3" evidence="2"/>
<dbReference type="InterPro" id="IPR003594">
    <property type="entry name" value="HATPase_dom"/>
</dbReference>
<keyword evidence="6 13" id="KW-0418">Kinase</keyword>
<dbReference type="Gene3D" id="3.30.565.10">
    <property type="entry name" value="Histidine kinase-like ATPase, C-terminal domain"/>
    <property type="match status" value="1"/>
</dbReference>
<dbReference type="InterPro" id="IPR036890">
    <property type="entry name" value="HATPase_C_sf"/>
</dbReference>
<evidence type="ECO:0000313" key="14">
    <source>
        <dbReference type="Proteomes" id="UP001500187"/>
    </source>
</evidence>
<dbReference type="InterPro" id="IPR050482">
    <property type="entry name" value="Sensor_HK_TwoCompSys"/>
</dbReference>
<dbReference type="CDD" id="cd16917">
    <property type="entry name" value="HATPase_UhpB-NarQ-NarX-like"/>
    <property type="match status" value="1"/>
</dbReference>
<keyword evidence="7" id="KW-0067">ATP-binding</keyword>
<evidence type="ECO:0000256" key="9">
    <source>
        <dbReference type="SAM" id="Coils"/>
    </source>
</evidence>
<gene>
    <name evidence="13" type="ORF">GCM10023352_21610</name>
</gene>
<evidence type="ECO:0000256" key="5">
    <source>
        <dbReference type="ARBA" id="ARBA00022741"/>
    </source>
</evidence>
<evidence type="ECO:0000256" key="3">
    <source>
        <dbReference type="ARBA" id="ARBA00022553"/>
    </source>
</evidence>
<dbReference type="PANTHER" id="PTHR24421:SF10">
    <property type="entry name" value="NITRATE_NITRITE SENSOR PROTEIN NARQ"/>
    <property type="match status" value="1"/>
</dbReference>
<evidence type="ECO:0000256" key="10">
    <source>
        <dbReference type="SAM" id="Phobius"/>
    </source>
</evidence>
<organism evidence="13 14">
    <name type="scientific">Rothia endophytica</name>
    <dbReference type="NCBI Taxonomy" id="1324766"/>
    <lineage>
        <taxon>Bacteria</taxon>
        <taxon>Bacillati</taxon>
        <taxon>Actinomycetota</taxon>
        <taxon>Actinomycetes</taxon>
        <taxon>Micrococcales</taxon>
        <taxon>Micrococcaceae</taxon>
        <taxon>Rothia</taxon>
    </lineage>
</organism>
<reference evidence="14" key="1">
    <citation type="journal article" date="2019" name="Int. J. Syst. Evol. Microbiol.">
        <title>The Global Catalogue of Microorganisms (GCM) 10K type strain sequencing project: providing services to taxonomists for standard genome sequencing and annotation.</title>
        <authorList>
            <consortium name="The Broad Institute Genomics Platform"/>
            <consortium name="The Broad Institute Genome Sequencing Center for Infectious Disease"/>
            <person name="Wu L."/>
            <person name="Ma J."/>
        </authorList>
    </citation>
    <scope>NUCLEOTIDE SEQUENCE [LARGE SCALE GENOMIC DNA]</scope>
    <source>
        <strain evidence="14">JCM 18541</strain>
    </source>
</reference>
<keyword evidence="10" id="KW-0812">Transmembrane</keyword>
<accession>A0ABP9C082</accession>
<dbReference type="Pfam" id="PF07730">
    <property type="entry name" value="HisKA_3"/>
    <property type="match status" value="1"/>
</dbReference>
<dbReference type="InterPro" id="IPR011712">
    <property type="entry name" value="Sig_transdc_His_kin_sub3_dim/P"/>
</dbReference>
<protein>
    <recommendedName>
        <fullName evidence="2">histidine kinase</fullName>
        <ecNumber evidence="2">2.7.13.3</ecNumber>
    </recommendedName>
</protein>
<dbReference type="Gene3D" id="1.20.5.1930">
    <property type="match status" value="1"/>
</dbReference>
<dbReference type="PANTHER" id="PTHR24421">
    <property type="entry name" value="NITRATE/NITRITE SENSOR PROTEIN NARX-RELATED"/>
    <property type="match status" value="1"/>
</dbReference>
<evidence type="ECO:0000259" key="11">
    <source>
        <dbReference type="Pfam" id="PF02518"/>
    </source>
</evidence>
<feature type="domain" description="Histidine kinase/HSP90-like ATPase" evidence="11">
    <location>
        <begin position="325"/>
        <end position="410"/>
    </location>
</feature>
<keyword evidence="4" id="KW-0808">Transferase</keyword>
<evidence type="ECO:0000256" key="6">
    <source>
        <dbReference type="ARBA" id="ARBA00022777"/>
    </source>
</evidence>
<comment type="caution">
    <text evidence="13">The sequence shown here is derived from an EMBL/GenBank/DDBJ whole genome shotgun (WGS) entry which is preliminary data.</text>
</comment>
<feature type="transmembrane region" description="Helical" evidence="10">
    <location>
        <begin position="85"/>
        <end position="111"/>
    </location>
</feature>
<dbReference type="GO" id="GO:0016301">
    <property type="term" value="F:kinase activity"/>
    <property type="evidence" value="ECO:0007669"/>
    <property type="project" value="UniProtKB-KW"/>
</dbReference>
<feature type="coiled-coil region" evidence="9">
    <location>
        <begin position="230"/>
        <end position="259"/>
    </location>
</feature>
<feature type="domain" description="Signal transduction histidine kinase subgroup 3 dimerisation and phosphoacceptor" evidence="12">
    <location>
        <begin position="214"/>
        <end position="288"/>
    </location>
</feature>
<evidence type="ECO:0000256" key="2">
    <source>
        <dbReference type="ARBA" id="ARBA00012438"/>
    </source>
</evidence>
<sequence length="414" mass="44842">MLVVQGLIATAFITVTASIIGVLALPLIAIGFGYYERWRLKATGFGLIPNGHVNFPDNRGFDQLLFRYKEVATWREVGSLLITTLWGSVAGVLVTLQVAAIGSLAWLGYLIGQAQQVYRPSEGVDIFDFFVATSTSPEVMVSNGYSLIDPALWWVPVAAIPFALVLFAYLNGVLAASGASLSKLVLSPRPEEFERQTAKLAESRTKIVDAFEGERRRIERNLHDGVQQELVNLNLRLGLAELEAKNLAAETKSERADAVHGHIVQARTQLSHAQTTLRDTVRGIYPAVLEDHGLRAALEELTRHSVLPLHLVYDAPARLPRDIERTAYYTVNEALTNTVKHAVASRLVVTVHQSGDSLVVISEDDGRGGATPDAGTGLSGLTERAAAIDGTVQVTSPVEGGTRITLVLPLLVRS</sequence>
<evidence type="ECO:0000259" key="12">
    <source>
        <dbReference type="Pfam" id="PF07730"/>
    </source>
</evidence>
<evidence type="ECO:0000313" key="13">
    <source>
        <dbReference type="EMBL" id="GAA4801096.1"/>
    </source>
</evidence>
<dbReference type="EMBL" id="BAABKP010000009">
    <property type="protein sequence ID" value="GAA4801096.1"/>
    <property type="molecule type" value="Genomic_DNA"/>
</dbReference>
<feature type="transmembrane region" description="Helical" evidence="10">
    <location>
        <begin position="151"/>
        <end position="174"/>
    </location>
</feature>
<feature type="transmembrane region" description="Helical" evidence="10">
    <location>
        <begin position="6"/>
        <end position="35"/>
    </location>
</feature>
<evidence type="ECO:0000256" key="8">
    <source>
        <dbReference type="ARBA" id="ARBA00023012"/>
    </source>
</evidence>
<keyword evidence="8" id="KW-0902">Two-component regulatory system</keyword>
<proteinExistence type="predicted"/>
<dbReference type="Proteomes" id="UP001500187">
    <property type="component" value="Unassembled WGS sequence"/>
</dbReference>
<keyword evidence="9" id="KW-0175">Coiled coil</keyword>